<feature type="compositionally biased region" description="Basic and acidic residues" evidence="1">
    <location>
        <begin position="74"/>
        <end position="95"/>
    </location>
</feature>
<evidence type="ECO:0000313" key="3">
    <source>
        <dbReference type="Proteomes" id="UP001153269"/>
    </source>
</evidence>
<dbReference type="EMBL" id="CADEAL010004400">
    <property type="protein sequence ID" value="CAB1458710.1"/>
    <property type="molecule type" value="Genomic_DNA"/>
</dbReference>
<comment type="caution">
    <text evidence="2">The sequence shown here is derived from an EMBL/GenBank/DDBJ whole genome shotgun (WGS) entry which is preliminary data.</text>
</comment>
<dbReference type="AlphaFoldDB" id="A0A9N7W278"/>
<sequence>MSSKVDEDMKLRVALQEDLSDSGAPLCSYTCTNTAFVEESSEERLSCVPTTNVCVSDALQRDVLTNLFAGRIVEEAETKSENNKRVSEAEPKDLVSSDAHGAQPQPHEAPA</sequence>
<protein>
    <submittedName>
        <fullName evidence="2">Uncharacterized protein</fullName>
    </submittedName>
</protein>
<organism evidence="2 3">
    <name type="scientific">Pleuronectes platessa</name>
    <name type="common">European plaice</name>
    <dbReference type="NCBI Taxonomy" id="8262"/>
    <lineage>
        <taxon>Eukaryota</taxon>
        <taxon>Metazoa</taxon>
        <taxon>Chordata</taxon>
        <taxon>Craniata</taxon>
        <taxon>Vertebrata</taxon>
        <taxon>Euteleostomi</taxon>
        <taxon>Actinopterygii</taxon>
        <taxon>Neopterygii</taxon>
        <taxon>Teleostei</taxon>
        <taxon>Neoteleostei</taxon>
        <taxon>Acanthomorphata</taxon>
        <taxon>Carangaria</taxon>
        <taxon>Pleuronectiformes</taxon>
        <taxon>Pleuronectoidei</taxon>
        <taxon>Pleuronectidae</taxon>
        <taxon>Pleuronectes</taxon>
    </lineage>
</organism>
<evidence type="ECO:0000313" key="2">
    <source>
        <dbReference type="EMBL" id="CAB1458710.1"/>
    </source>
</evidence>
<keyword evidence="3" id="KW-1185">Reference proteome</keyword>
<feature type="region of interest" description="Disordered" evidence="1">
    <location>
        <begin position="74"/>
        <end position="111"/>
    </location>
</feature>
<gene>
    <name evidence="2" type="ORF">PLEPLA_LOCUS46541</name>
</gene>
<accession>A0A9N7W278</accession>
<name>A0A9N7W278_PLEPL</name>
<dbReference type="Proteomes" id="UP001153269">
    <property type="component" value="Unassembled WGS sequence"/>
</dbReference>
<reference evidence="2" key="1">
    <citation type="submission" date="2020-03" db="EMBL/GenBank/DDBJ databases">
        <authorList>
            <person name="Weist P."/>
        </authorList>
    </citation>
    <scope>NUCLEOTIDE SEQUENCE</scope>
</reference>
<evidence type="ECO:0000256" key="1">
    <source>
        <dbReference type="SAM" id="MobiDB-lite"/>
    </source>
</evidence>
<proteinExistence type="predicted"/>